<feature type="non-terminal residue" evidence="1">
    <location>
        <position position="1"/>
    </location>
</feature>
<evidence type="ECO:0000313" key="1">
    <source>
        <dbReference type="EMBL" id="KIM42446.1"/>
    </source>
</evidence>
<proteinExistence type="predicted"/>
<dbReference type="OrthoDB" id="412109at2759"/>
<keyword evidence="2" id="KW-1185">Reference proteome</keyword>
<dbReference type="HOGENOM" id="CLU_074404_2_0_1"/>
<feature type="non-terminal residue" evidence="1">
    <location>
        <position position="90"/>
    </location>
</feature>
<name>A0A0C3CFP4_HEBCY</name>
<protein>
    <submittedName>
        <fullName evidence="1">Uncharacterized protein</fullName>
    </submittedName>
</protein>
<organism evidence="1 2">
    <name type="scientific">Hebeloma cylindrosporum</name>
    <dbReference type="NCBI Taxonomy" id="76867"/>
    <lineage>
        <taxon>Eukaryota</taxon>
        <taxon>Fungi</taxon>
        <taxon>Dikarya</taxon>
        <taxon>Basidiomycota</taxon>
        <taxon>Agaricomycotina</taxon>
        <taxon>Agaricomycetes</taxon>
        <taxon>Agaricomycetidae</taxon>
        <taxon>Agaricales</taxon>
        <taxon>Agaricineae</taxon>
        <taxon>Hymenogastraceae</taxon>
        <taxon>Hebeloma</taxon>
    </lineage>
</organism>
<sequence>WSDIPWPMAKMPMSPEDISQALIAAYMQSPWWPEKDKAKSTKDRIKDSLKRWHPDRFDNRCLVRVIDSDQERVKEASGNVVRYLNELLRK</sequence>
<accession>A0A0C3CFP4</accession>
<dbReference type="Proteomes" id="UP000053424">
    <property type="component" value="Unassembled WGS sequence"/>
</dbReference>
<dbReference type="STRING" id="686832.A0A0C3CFP4"/>
<reference evidence="1 2" key="1">
    <citation type="submission" date="2014-04" db="EMBL/GenBank/DDBJ databases">
        <authorList>
            <consortium name="DOE Joint Genome Institute"/>
            <person name="Kuo A."/>
            <person name="Gay G."/>
            <person name="Dore J."/>
            <person name="Kohler A."/>
            <person name="Nagy L.G."/>
            <person name="Floudas D."/>
            <person name="Copeland A."/>
            <person name="Barry K.W."/>
            <person name="Cichocki N."/>
            <person name="Veneault-Fourrey C."/>
            <person name="LaButti K."/>
            <person name="Lindquist E.A."/>
            <person name="Lipzen A."/>
            <person name="Lundell T."/>
            <person name="Morin E."/>
            <person name="Murat C."/>
            <person name="Sun H."/>
            <person name="Tunlid A."/>
            <person name="Henrissat B."/>
            <person name="Grigoriev I.V."/>
            <person name="Hibbett D.S."/>
            <person name="Martin F."/>
            <person name="Nordberg H.P."/>
            <person name="Cantor M.N."/>
            <person name="Hua S.X."/>
        </authorList>
    </citation>
    <scope>NUCLEOTIDE SEQUENCE [LARGE SCALE GENOMIC DNA]</scope>
    <source>
        <strain evidence="2">h7</strain>
    </source>
</reference>
<reference evidence="2" key="2">
    <citation type="submission" date="2015-01" db="EMBL/GenBank/DDBJ databases">
        <title>Evolutionary Origins and Diversification of the Mycorrhizal Mutualists.</title>
        <authorList>
            <consortium name="DOE Joint Genome Institute"/>
            <consortium name="Mycorrhizal Genomics Consortium"/>
            <person name="Kohler A."/>
            <person name="Kuo A."/>
            <person name="Nagy L.G."/>
            <person name="Floudas D."/>
            <person name="Copeland A."/>
            <person name="Barry K.W."/>
            <person name="Cichocki N."/>
            <person name="Veneault-Fourrey C."/>
            <person name="LaButti K."/>
            <person name="Lindquist E.A."/>
            <person name="Lipzen A."/>
            <person name="Lundell T."/>
            <person name="Morin E."/>
            <person name="Murat C."/>
            <person name="Riley R."/>
            <person name="Ohm R."/>
            <person name="Sun H."/>
            <person name="Tunlid A."/>
            <person name="Henrissat B."/>
            <person name="Grigoriev I.V."/>
            <person name="Hibbett D.S."/>
            <person name="Martin F."/>
        </authorList>
    </citation>
    <scope>NUCLEOTIDE SEQUENCE [LARGE SCALE GENOMIC DNA]</scope>
    <source>
        <strain evidence="2">h7</strain>
    </source>
</reference>
<dbReference type="AlphaFoldDB" id="A0A0C3CFP4"/>
<dbReference type="EMBL" id="KN831778">
    <property type="protein sequence ID" value="KIM42446.1"/>
    <property type="molecule type" value="Genomic_DNA"/>
</dbReference>
<evidence type="ECO:0000313" key="2">
    <source>
        <dbReference type="Proteomes" id="UP000053424"/>
    </source>
</evidence>
<gene>
    <name evidence="1" type="ORF">M413DRAFT_40378</name>
</gene>